<dbReference type="EMBL" id="AP024702">
    <property type="protein sequence ID" value="BCX47120.1"/>
    <property type="molecule type" value="Genomic_DNA"/>
</dbReference>
<sequence>MKRTLPHIHFVLLSLLAAFSAFAQTTYEWSDDANNNSWNNSGNWRNSSGNIPDGTNYGAWFNSARNAGTKAYVTNEGGDQGTARTLHTLRVTGTSSSHNWRIYANQGEVSNGAVSVTLRNVLNTNLTGSSSLELYHTLNIAAGRTVAWTSTGANVILNEPLGGSGILDGDNTAGGGITLKTAGSFSGTINTGKNEVDIDHVNALQNATIRLEDAATARLDYIDGANLRAVTGSGLLGLIAGRTLNVGAGANFVFSGPITGGDGTTLVKNGSGSWTINGGSNTHSGKTIVNAGKIVVGHVNALQGSEVVLNTDNGLDMSVLGGAGNTVTIGGLRGSGDLNIYDGTLKINGTSSANYTGSLTGTDGSLLMQAGNVTLAGSSSFNGDITANGGTLTIAGTLNAGGDLTVNGGTTNLTGDINYAGSTTVNRGTLRVSSATQIPSFLGLVIMDGSGGITIDGVSQSIHDILCPSADASLFLLGGAELILGEDNDDILFPGEVRGFSNSPTLRKRGSGTLTLADPSATFTSLTGELHVENGVMSFGDGTFPSRFNPYEGLVNSSTVVFNLGDGNLTDFFCDSISGTGEVIVRSGTIAYEMLGSGSPTHSYSGGTLLEGGTVFVRSVNEIGTGPIHFDGGALGIDIAGFSSTNAFSNSFVFGGDDVIIDTKAGANLLWRELMTHTGGFEKRGAGTVIFNQSHIYQGSTLVSGGVLQFGNGGTNGLPGPAGVVNNATVQFNYGSFDTTFNRDISGTGGVVVAGSNTLTLTGTNTYSGGTTIQSGNLTVNSSTGSGTVTVESGTTLNGSGSVADLSVDAGGTLAGNLTITGAADVNGLVSPGNSTGTLSFQGDADLRGSTYTVEIDGSSADTLAVTGNLNINNATLDIREIGGGATEPAYTIATYGSLSNTFSSVIGIPSGYTLTYNFAGNQIAIVNSAPPNCVGIAPRDLGPTNADTLVFDVTFDKPVQFFNRLGDLVVTKDPTLSYSFGGITGSGDTYVLSLDNVSGDGTISVSVDLDDGASTVNDGVGNNLASSVTSNQVSVDQTPPAAAITATSGLNPDSSVEFALTFSEPVQNLTVEDLSVSFPGTHSTPVISGVDGIYTVVIPDVVGQGDITLGIDAGNDVEDPAGNSLGASAASDTVAIDPVWKNAAGGLWSDALNWQNGVTPLPAGPARFGQSTLSGSIQVDVNGSRSVGELIFSGDASYELINNQLTLTDGAILSSGSGSHTIVSDLSLPSGGVFDLAAPLTFSGTLSGSGAVTKTGPAPLSLGGTNTLSGGITVQAGDLLIDNTSTGSGSLTVNPGAALRGSGTIPGPAIIDGTLAPGPDIGEIDFQSGVDLTGATYEMDIDGPSNDTLTVAGTMSVNQMTLDIRETGAGATEPVYIVADADTVANSQGSFPVTGLPAGYEVRRGYTLLDGDPKLALVISSPPNCISITPRDTGPTNTGTLVFDVIFDKPVVAFNRQGDIIVTKDPGVSHTFGSITGRGIEFVVTLTNISGDGSISIAASPNDGGQPTRDEVNQTLASSVTSAPVVIDNTPPVISPNGSDPATVGYKAAWSDPGATASDSVDGSVAVVTGGDTVNTSSPGSYTVTYDATDDAGNPAAQVTRTVIVLTAFETWADANGLPPGEDGPDDNPDGDDRTNLEEFAHDGDPLDPTDDGKRRVSIYDHLGTRFLSLTLPVRSGAIFNGSPSVSATIDGIVYSAHGSSDLTTFDADVIVGSATDAAGLPPLSAGWEYVSFWLGDDVTLQPKGFLQMEVVEEQP</sequence>
<feature type="chain" id="PRO_5045391217" description="HYR domain-containing protein" evidence="4">
    <location>
        <begin position="24"/>
        <end position="1757"/>
    </location>
</feature>
<dbReference type="InterPro" id="IPR013425">
    <property type="entry name" value="Autotrns_rpt"/>
</dbReference>
<name>A0ABM7RA36_9BACT</name>
<dbReference type="Gene3D" id="2.160.20.20">
    <property type="match status" value="1"/>
</dbReference>
<evidence type="ECO:0000259" key="5">
    <source>
        <dbReference type="PROSITE" id="PS50825"/>
    </source>
</evidence>
<dbReference type="Proteomes" id="UP001374893">
    <property type="component" value="Chromosome"/>
</dbReference>
<reference evidence="6 7" key="1">
    <citation type="submission" date="2021-06" db="EMBL/GenBank/DDBJ databases">
        <title>Complete genome of Haloferula helveola possessing various polysaccharide degrading enzymes.</title>
        <authorList>
            <person name="Takami H."/>
            <person name="Huang C."/>
            <person name="Hamasaki K."/>
        </authorList>
    </citation>
    <scope>NUCLEOTIDE SEQUENCE [LARGE SCALE GENOMIC DNA]</scope>
    <source>
        <strain evidence="6 7">CN-1</strain>
    </source>
</reference>
<evidence type="ECO:0000256" key="1">
    <source>
        <dbReference type="ARBA" id="ARBA00022729"/>
    </source>
</evidence>
<organism evidence="6 7">
    <name type="scientific">Haloferula helveola</name>
    <dbReference type="NCBI Taxonomy" id="490095"/>
    <lineage>
        <taxon>Bacteria</taxon>
        <taxon>Pseudomonadati</taxon>
        <taxon>Verrucomicrobiota</taxon>
        <taxon>Verrucomicrobiia</taxon>
        <taxon>Verrucomicrobiales</taxon>
        <taxon>Verrucomicrobiaceae</taxon>
        <taxon>Haloferula</taxon>
    </lineage>
</organism>
<keyword evidence="7" id="KW-1185">Reference proteome</keyword>
<dbReference type="Pfam" id="PF12951">
    <property type="entry name" value="PATR"/>
    <property type="match status" value="7"/>
</dbReference>
<evidence type="ECO:0000256" key="2">
    <source>
        <dbReference type="ARBA" id="ARBA00022737"/>
    </source>
</evidence>
<accession>A0ABM7RA36</accession>
<dbReference type="InterPro" id="IPR011050">
    <property type="entry name" value="Pectin_lyase_fold/virulence"/>
</dbReference>
<evidence type="ECO:0000256" key="4">
    <source>
        <dbReference type="SAM" id="SignalP"/>
    </source>
</evidence>
<dbReference type="RefSeq" id="WP_338689153.1">
    <property type="nucleotide sequence ID" value="NZ_AP024702.1"/>
</dbReference>
<feature type="domain" description="HYR" evidence="5">
    <location>
        <begin position="1521"/>
        <end position="1608"/>
    </location>
</feature>
<dbReference type="Gene3D" id="2.60.40.10">
    <property type="entry name" value="Immunoglobulins"/>
    <property type="match status" value="1"/>
</dbReference>
<dbReference type="NCBIfam" id="TIGR02601">
    <property type="entry name" value="autotrns_rpt"/>
    <property type="match status" value="3"/>
</dbReference>
<gene>
    <name evidence="6" type="ORF">HAHE_10280</name>
</gene>
<feature type="region of interest" description="Disordered" evidence="3">
    <location>
        <begin position="1615"/>
        <end position="1654"/>
    </location>
</feature>
<dbReference type="SUPFAM" id="SSF51126">
    <property type="entry name" value="Pectin lyase-like"/>
    <property type="match status" value="2"/>
</dbReference>
<keyword evidence="2" id="KW-0677">Repeat</keyword>
<dbReference type="Pfam" id="PF16403">
    <property type="entry name" value="Bact_surface_Ig-like"/>
    <property type="match status" value="1"/>
</dbReference>
<dbReference type="InterPro" id="IPR003410">
    <property type="entry name" value="HYR_dom"/>
</dbReference>
<proteinExistence type="predicted"/>
<keyword evidence="1 4" id="KW-0732">Signal</keyword>
<evidence type="ECO:0000313" key="7">
    <source>
        <dbReference type="Proteomes" id="UP001374893"/>
    </source>
</evidence>
<feature type="compositionally biased region" description="Basic and acidic residues" evidence="3">
    <location>
        <begin position="1632"/>
        <end position="1654"/>
    </location>
</feature>
<evidence type="ECO:0000256" key="3">
    <source>
        <dbReference type="SAM" id="MobiDB-lite"/>
    </source>
</evidence>
<feature type="signal peptide" evidence="4">
    <location>
        <begin position="1"/>
        <end position="23"/>
    </location>
</feature>
<dbReference type="InterPro" id="IPR013783">
    <property type="entry name" value="Ig-like_fold"/>
</dbReference>
<dbReference type="InterPro" id="IPR032179">
    <property type="entry name" value="Cry22Aa_Ig-like"/>
</dbReference>
<dbReference type="PROSITE" id="PS50825">
    <property type="entry name" value="HYR"/>
    <property type="match status" value="1"/>
</dbReference>
<evidence type="ECO:0000313" key="6">
    <source>
        <dbReference type="EMBL" id="BCX47120.1"/>
    </source>
</evidence>
<protein>
    <recommendedName>
        <fullName evidence="5">HYR domain-containing protein</fullName>
    </recommendedName>
</protein>
<dbReference type="InterPro" id="IPR012332">
    <property type="entry name" value="Autotransporter_pectin_lyase_C"/>
</dbReference>